<evidence type="ECO:0000313" key="1">
    <source>
        <dbReference type="EMBL" id="KAJ7308669.1"/>
    </source>
</evidence>
<accession>A0AAD7EB98</accession>
<name>A0AAD7EB98_9AGAR</name>
<gene>
    <name evidence="1" type="ORF">DFH08DRAFT_899882</name>
</gene>
<evidence type="ECO:0008006" key="3">
    <source>
        <dbReference type="Google" id="ProtNLM"/>
    </source>
</evidence>
<protein>
    <recommendedName>
        <fullName evidence="3">F-box domain-containing protein</fullName>
    </recommendedName>
</protein>
<reference evidence="1" key="1">
    <citation type="submission" date="2023-03" db="EMBL/GenBank/DDBJ databases">
        <title>Massive genome expansion in bonnet fungi (Mycena s.s.) driven by repeated elements and novel gene families across ecological guilds.</title>
        <authorList>
            <consortium name="Lawrence Berkeley National Laboratory"/>
            <person name="Harder C.B."/>
            <person name="Miyauchi S."/>
            <person name="Viragh M."/>
            <person name="Kuo A."/>
            <person name="Thoen E."/>
            <person name="Andreopoulos B."/>
            <person name="Lu D."/>
            <person name="Skrede I."/>
            <person name="Drula E."/>
            <person name="Henrissat B."/>
            <person name="Morin E."/>
            <person name="Kohler A."/>
            <person name="Barry K."/>
            <person name="LaButti K."/>
            <person name="Morin E."/>
            <person name="Salamov A."/>
            <person name="Lipzen A."/>
            <person name="Mereny Z."/>
            <person name="Hegedus B."/>
            <person name="Baldrian P."/>
            <person name="Stursova M."/>
            <person name="Weitz H."/>
            <person name="Taylor A."/>
            <person name="Grigoriev I.V."/>
            <person name="Nagy L.G."/>
            <person name="Martin F."/>
            <person name="Kauserud H."/>
        </authorList>
    </citation>
    <scope>NUCLEOTIDE SEQUENCE</scope>
    <source>
        <strain evidence="1">CBHHK002</strain>
    </source>
</reference>
<sequence length="413" mass="45429">MNIRELLPDVLLELAKQANVRDLLSFLSTCHVIHDLQFQRSLWLEVLTRIREIELQPLPLSTADPPDTLSLRELQNVARRADRLRRNLQSDNPRLFDMRSLSVVARAGPIFFIPGAHLAVTHSPGFVTCWDIVSSQMVGQLEIPHLLVRDEALSMDIAGKALVGACIAESGMVKHLVVICIDFQDRAHISVSHLISPATADTSSYPSGFFIDSHLVGFVEQSKIVFWCMKSDIAVQAAPQPVKSSFRAKCLPLGRNIYVLPWGSTSDGVVEVIPHPASDRRRITTDTAPTSVTCRSFTFEAAHTTFIHFRLGRAIRGDLELSQGCVYEHPQPVVRMAVGASGTYVLLLIGSRHQEKSLGLVHFEATPVPHTTFRKLGAGDAPLHSCVQVALDDALGLVLLVGLEGETTVLSYM</sequence>
<organism evidence="1 2">
    <name type="scientific">Mycena albidolilacea</name>
    <dbReference type="NCBI Taxonomy" id="1033008"/>
    <lineage>
        <taxon>Eukaryota</taxon>
        <taxon>Fungi</taxon>
        <taxon>Dikarya</taxon>
        <taxon>Basidiomycota</taxon>
        <taxon>Agaricomycotina</taxon>
        <taxon>Agaricomycetes</taxon>
        <taxon>Agaricomycetidae</taxon>
        <taxon>Agaricales</taxon>
        <taxon>Marasmiineae</taxon>
        <taxon>Mycenaceae</taxon>
        <taxon>Mycena</taxon>
    </lineage>
</organism>
<dbReference type="AlphaFoldDB" id="A0AAD7EB98"/>
<comment type="caution">
    <text evidence="1">The sequence shown here is derived from an EMBL/GenBank/DDBJ whole genome shotgun (WGS) entry which is preliminary data.</text>
</comment>
<evidence type="ECO:0000313" key="2">
    <source>
        <dbReference type="Proteomes" id="UP001218218"/>
    </source>
</evidence>
<dbReference type="Proteomes" id="UP001218218">
    <property type="component" value="Unassembled WGS sequence"/>
</dbReference>
<dbReference type="EMBL" id="JARIHO010000084">
    <property type="protein sequence ID" value="KAJ7308669.1"/>
    <property type="molecule type" value="Genomic_DNA"/>
</dbReference>
<keyword evidence="2" id="KW-1185">Reference proteome</keyword>
<proteinExistence type="predicted"/>